<gene>
    <name evidence="1" type="ORF">AA106555_1309</name>
</gene>
<protein>
    <recommendedName>
        <fullName evidence="3">Transposase</fullName>
    </recommendedName>
</protein>
<dbReference type="Proteomes" id="UP001062632">
    <property type="component" value="Unassembled WGS sequence"/>
</dbReference>
<sequence>MGWPSGKCAVNLRAARMGPTVWDEEGPIPILKRSNKLIMKARGRLGVKRGGYGA</sequence>
<keyword evidence="2" id="KW-1185">Reference proteome</keyword>
<proteinExistence type="predicted"/>
<name>A0ABQ0QQM1_9PROT</name>
<dbReference type="EMBL" id="BAQC01000032">
    <property type="protein sequence ID" value="GBR53467.1"/>
    <property type="molecule type" value="Genomic_DNA"/>
</dbReference>
<evidence type="ECO:0000313" key="2">
    <source>
        <dbReference type="Proteomes" id="UP001062632"/>
    </source>
</evidence>
<reference evidence="1 2" key="1">
    <citation type="submission" date="2013-04" db="EMBL/GenBank/DDBJ databases">
        <title>The genome sequencing project of 58 acetic acid bacteria.</title>
        <authorList>
            <person name="Okamoto-Kainuma A."/>
            <person name="Ishikawa M."/>
            <person name="Umino S."/>
            <person name="Koizumi Y."/>
            <person name="Shiwa Y."/>
            <person name="Yoshikawa H."/>
            <person name="Matsutani M."/>
            <person name="Matsushita K."/>
        </authorList>
    </citation>
    <scope>NUCLEOTIDE SEQUENCE [LARGE SCALE GENOMIC DNA]</scope>
    <source>
        <strain evidence="1 2">NBRC 106555</strain>
    </source>
</reference>
<organism evidence="1 2">
    <name type="scientific">Neokomagataea thailandica NBRC 106555</name>
    <dbReference type="NCBI Taxonomy" id="1223520"/>
    <lineage>
        <taxon>Bacteria</taxon>
        <taxon>Pseudomonadati</taxon>
        <taxon>Pseudomonadota</taxon>
        <taxon>Alphaproteobacteria</taxon>
        <taxon>Acetobacterales</taxon>
        <taxon>Acetobacteraceae</taxon>
        <taxon>Neokomagataea</taxon>
    </lineage>
</organism>
<evidence type="ECO:0008006" key="3">
    <source>
        <dbReference type="Google" id="ProtNLM"/>
    </source>
</evidence>
<comment type="caution">
    <text evidence="1">The sequence shown here is derived from an EMBL/GenBank/DDBJ whole genome shotgun (WGS) entry which is preliminary data.</text>
</comment>
<evidence type="ECO:0000313" key="1">
    <source>
        <dbReference type="EMBL" id="GBR53467.1"/>
    </source>
</evidence>
<accession>A0ABQ0QQM1</accession>